<dbReference type="AlphaFoldDB" id="A0A4R8DJL5"/>
<sequence length="287" mass="30841">MRYIHLILASFLLLTGCIKGKNGGGGSSSSGTTDRVKQVVYIGYDTATNAQNSDVTSNYQYDNDNRVSTLTESGTVITNGQTATETVSFTYAYSSGLEEVTGSQSVATSSNTLTEQSDVKNYVNSSNTELDSVITTTSSNGQAAVVLRTVYIYDGTGLCTGYTFRESVSGSVTQIGRVGYTYTGEDITLAIYGSTTLGVTTIDSISYTYNGIMGNQSSAGVSFLYTYFDRVFDLPVKVSTVGYLPGNQVFRSVENYAYSVDNNHRVLSITGTTASGKLMLKETFTYY</sequence>
<dbReference type="Proteomes" id="UP000294498">
    <property type="component" value="Unassembled WGS sequence"/>
</dbReference>
<accession>A0A4R8DJL5</accession>
<dbReference type="RefSeq" id="WP_133999507.1">
    <property type="nucleotide sequence ID" value="NZ_SODV01000002.1"/>
</dbReference>
<keyword evidence="2" id="KW-1185">Reference proteome</keyword>
<organism evidence="1 2">
    <name type="scientific">Dinghuibacter silviterrae</name>
    <dbReference type="NCBI Taxonomy" id="1539049"/>
    <lineage>
        <taxon>Bacteria</taxon>
        <taxon>Pseudomonadati</taxon>
        <taxon>Bacteroidota</taxon>
        <taxon>Chitinophagia</taxon>
        <taxon>Chitinophagales</taxon>
        <taxon>Chitinophagaceae</taxon>
        <taxon>Dinghuibacter</taxon>
    </lineage>
</organism>
<protein>
    <submittedName>
        <fullName evidence="1">Uncharacterized protein</fullName>
    </submittedName>
</protein>
<dbReference type="PROSITE" id="PS51257">
    <property type="entry name" value="PROKAR_LIPOPROTEIN"/>
    <property type="match status" value="1"/>
</dbReference>
<comment type="caution">
    <text evidence="1">The sequence shown here is derived from an EMBL/GenBank/DDBJ whole genome shotgun (WGS) entry which is preliminary data.</text>
</comment>
<proteinExistence type="predicted"/>
<name>A0A4R8DJL5_9BACT</name>
<dbReference type="EMBL" id="SODV01000002">
    <property type="protein sequence ID" value="TDW97376.1"/>
    <property type="molecule type" value="Genomic_DNA"/>
</dbReference>
<gene>
    <name evidence="1" type="ORF">EDB95_5224</name>
</gene>
<reference evidence="1 2" key="1">
    <citation type="submission" date="2019-03" db="EMBL/GenBank/DDBJ databases">
        <title>Genomic Encyclopedia of Type Strains, Phase IV (KMG-IV): sequencing the most valuable type-strain genomes for metagenomic binning, comparative biology and taxonomic classification.</title>
        <authorList>
            <person name="Goeker M."/>
        </authorList>
    </citation>
    <scope>NUCLEOTIDE SEQUENCE [LARGE SCALE GENOMIC DNA]</scope>
    <source>
        <strain evidence="1 2">DSM 100059</strain>
    </source>
</reference>
<evidence type="ECO:0000313" key="1">
    <source>
        <dbReference type="EMBL" id="TDW97376.1"/>
    </source>
</evidence>
<evidence type="ECO:0000313" key="2">
    <source>
        <dbReference type="Proteomes" id="UP000294498"/>
    </source>
</evidence>